<proteinExistence type="predicted"/>
<dbReference type="AlphaFoldDB" id="A0A0D3IV50"/>
<evidence type="ECO:0000313" key="6">
    <source>
        <dbReference type="EnsemblProtists" id="EOD15135"/>
    </source>
</evidence>
<evidence type="ECO:0000313" key="7">
    <source>
        <dbReference type="Proteomes" id="UP000013827"/>
    </source>
</evidence>
<dbReference type="PANTHER" id="PTHR42790:SF19">
    <property type="entry name" value="KYNURENINE_ALPHA-AMINOADIPATE AMINOTRANSFERASE, MITOCHONDRIAL"/>
    <property type="match status" value="1"/>
</dbReference>
<keyword evidence="2" id="KW-0032">Aminotransferase</keyword>
<keyword evidence="3" id="KW-0808">Transferase</keyword>
<dbReference type="SUPFAM" id="SSF53383">
    <property type="entry name" value="PLP-dependent transferases"/>
    <property type="match status" value="1"/>
</dbReference>
<dbReference type="FunFam" id="3.90.1150.10:FF:000166">
    <property type="entry name" value="Kynurenine/alpha-aminoadipate aminotransferase, mitochondrial"/>
    <property type="match status" value="1"/>
</dbReference>
<evidence type="ECO:0000256" key="2">
    <source>
        <dbReference type="ARBA" id="ARBA00022576"/>
    </source>
</evidence>
<dbReference type="Gene3D" id="3.90.1150.10">
    <property type="entry name" value="Aspartate Aminotransferase, domain 1"/>
    <property type="match status" value="1"/>
</dbReference>
<dbReference type="PANTHER" id="PTHR42790">
    <property type="entry name" value="AMINOTRANSFERASE"/>
    <property type="match status" value="1"/>
</dbReference>
<dbReference type="Pfam" id="PF00155">
    <property type="entry name" value="Aminotran_1_2"/>
    <property type="match status" value="2"/>
</dbReference>
<dbReference type="Gene3D" id="3.40.640.10">
    <property type="entry name" value="Type I PLP-dependent aspartate aminotransferase-like (Major domain)"/>
    <property type="match status" value="2"/>
</dbReference>
<sequence length="371" mass="39645">MPGMISLGGGMPNPSTFPFAKLTAELTDGTSVELSGASLEAALQYSPTQGLPALVAHLERLQDDEHGRASEDRQLCVTTGSADALSKAFDALLVEGDALLVESPTYSGSLAYLQPLGCRLVGVPCDGAGLQPAALEAVLAGWDEASEGARRPRVLYTIPTGSNPTGASLDAERKRDLYAVARRYGLIILEDDPYYWRATLAWMVLWRRSGGPAALIERLELHTQASNLHTCGVAQALVAALFDVWAERHGGDASAGFASHMDGVADFYKERRDVFIDAAERHLAGLADWSVPTAGMFCWMRLRGVDDSHALISAKARDAKVLLVPGQSFMPCGSASPYVRAAYSTASPEQIDEALRRLAALLRDAEGARSD</sequence>
<reference evidence="6" key="2">
    <citation type="submission" date="2024-10" db="UniProtKB">
        <authorList>
            <consortium name="EnsemblProtists"/>
        </authorList>
    </citation>
    <scope>IDENTIFICATION</scope>
</reference>
<evidence type="ECO:0000256" key="4">
    <source>
        <dbReference type="ARBA" id="ARBA00022898"/>
    </source>
</evidence>
<dbReference type="InterPro" id="IPR050859">
    <property type="entry name" value="Class-I_PLP-dep_aminotransf"/>
</dbReference>
<dbReference type="RefSeq" id="XP_005767564.1">
    <property type="nucleotide sequence ID" value="XM_005767507.1"/>
</dbReference>
<dbReference type="GO" id="GO:1901605">
    <property type="term" value="P:alpha-amino acid metabolic process"/>
    <property type="evidence" value="ECO:0007669"/>
    <property type="project" value="TreeGrafter"/>
</dbReference>
<dbReference type="KEGG" id="ehx:EMIHUDRAFT_470587"/>
<dbReference type="InterPro" id="IPR015422">
    <property type="entry name" value="PyrdxlP-dep_Trfase_small"/>
</dbReference>
<dbReference type="CDD" id="cd00609">
    <property type="entry name" value="AAT_like"/>
    <property type="match status" value="1"/>
</dbReference>
<dbReference type="OMA" id="RRCTIAK"/>
<dbReference type="Proteomes" id="UP000013827">
    <property type="component" value="Unassembled WGS sequence"/>
</dbReference>
<dbReference type="InterPro" id="IPR015421">
    <property type="entry name" value="PyrdxlP-dep_Trfase_major"/>
</dbReference>
<evidence type="ECO:0000256" key="3">
    <source>
        <dbReference type="ARBA" id="ARBA00022679"/>
    </source>
</evidence>
<dbReference type="GO" id="GO:0008483">
    <property type="term" value="F:transaminase activity"/>
    <property type="evidence" value="ECO:0007669"/>
    <property type="project" value="UniProtKB-KW"/>
</dbReference>
<reference evidence="7" key="1">
    <citation type="journal article" date="2013" name="Nature">
        <title>Pan genome of the phytoplankton Emiliania underpins its global distribution.</title>
        <authorList>
            <person name="Read B.A."/>
            <person name="Kegel J."/>
            <person name="Klute M.J."/>
            <person name="Kuo A."/>
            <person name="Lefebvre S.C."/>
            <person name="Maumus F."/>
            <person name="Mayer C."/>
            <person name="Miller J."/>
            <person name="Monier A."/>
            <person name="Salamov A."/>
            <person name="Young J."/>
            <person name="Aguilar M."/>
            <person name="Claverie J.M."/>
            <person name="Frickenhaus S."/>
            <person name="Gonzalez K."/>
            <person name="Herman E.K."/>
            <person name="Lin Y.C."/>
            <person name="Napier J."/>
            <person name="Ogata H."/>
            <person name="Sarno A.F."/>
            <person name="Shmutz J."/>
            <person name="Schroeder D."/>
            <person name="de Vargas C."/>
            <person name="Verret F."/>
            <person name="von Dassow P."/>
            <person name="Valentin K."/>
            <person name="Van de Peer Y."/>
            <person name="Wheeler G."/>
            <person name="Dacks J.B."/>
            <person name="Delwiche C.F."/>
            <person name="Dyhrman S.T."/>
            <person name="Glockner G."/>
            <person name="John U."/>
            <person name="Richards T."/>
            <person name="Worden A.Z."/>
            <person name="Zhang X."/>
            <person name="Grigoriev I.V."/>
            <person name="Allen A.E."/>
            <person name="Bidle K."/>
            <person name="Borodovsky M."/>
            <person name="Bowler C."/>
            <person name="Brownlee C."/>
            <person name="Cock J.M."/>
            <person name="Elias M."/>
            <person name="Gladyshev V.N."/>
            <person name="Groth M."/>
            <person name="Guda C."/>
            <person name="Hadaegh A."/>
            <person name="Iglesias-Rodriguez M.D."/>
            <person name="Jenkins J."/>
            <person name="Jones B.M."/>
            <person name="Lawson T."/>
            <person name="Leese F."/>
            <person name="Lindquist E."/>
            <person name="Lobanov A."/>
            <person name="Lomsadze A."/>
            <person name="Malik S.B."/>
            <person name="Marsh M.E."/>
            <person name="Mackinder L."/>
            <person name="Mock T."/>
            <person name="Mueller-Roeber B."/>
            <person name="Pagarete A."/>
            <person name="Parker M."/>
            <person name="Probert I."/>
            <person name="Quesneville H."/>
            <person name="Raines C."/>
            <person name="Rensing S.A."/>
            <person name="Riano-Pachon D.M."/>
            <person name="Richier S."/>
            <person name="Rokitta S."/>
            <person name="Shiraiwa Y."/>
            <person name="Soanes D.M."/>
            <person name="van der Giezen M."/>
            <person name="Wahlund T.M."/>
            <person name="Williams B."/>
            <person name="Wilson W."/>
            <person name="Wolfe G."/>
            <person name="Wurch L.L."/>
        </authorList>
    </citation>
    <scope>NUCLEOTIDE SEQUENCE</scope>
</reference>
<dbReference type="eggNOG" id="KOG0634">
    <property type="taxonomic scope" value="Eukaryota"/>
</dbReference>
<dbReference type="InterPro" id="IPR015424">
    <property type="entry name" value="PyrdxlP-dep_Trfase"/>
</dbReference>
<dbReference type="EnsemblProtists" id="EOD15135">
    <property type="protein sequence ID" value="EOD15135"/>
    <property type="gene ID" value="EMIHUDRAFT_470587"/>
</dbReference>
<dbReference type="STRING" id="2903.R1DKX8"/>
<comment type="cofactor">
    <cofactor evidence="1">
        <name>pyridoxal 5'-phosphate</name>
        <dbReference type="ChEBI" id="CHEBI:597326"/>
    </cofactor>
</comment>
<dbReference type="GO" id="GO:0030170">
    <property type="term" value="F:pyridoxal phosphate binding"/>
    <property type="evidence" value="ECO:0007669"/>
    <property type="project" value="InterPro"/>
</dbReference>
<name>A0A0D3IV50_EMIH1</name>
<evidence type="ECO:0000256" key="1">
    <source>
        <dbReference type="ARBA" id="ARBA00001933"/>
    </source>
</evidence>
<organism evidence="6 7">
    <name type="scientific">Emiliania huxleyi (strain CCMP1516)</name>
    <dbReference type="NCBI Taxonomy" id="280463"/>
    <lineage>
        <taxon>Eukaryota</taxon>
        <taxon>Haptista</taxon>
        <taxon>Haptophyta</taxon>
        <taxon>Prymnesiophyceae</taxon>
        <taxon>Isochrysidales</taxon>
        <taxon>Noelaerhabdaceae</taxon>
        <taxon>Emiliania</taxon>
    </lineage>
</organism>
<protein>
    <recommendedName>
        <fullName evidence="5">Aminotransferase class I/classII large domain-containing protein</fullName>
    </recommendedName>
</protein>
<feature type="domain" description="Aminotransferase class I/classII large" evidence="5">
    <location>
        <begin position="41"/>
        <end position="194"/>
    </location>
</feature>
<feature type="domain" description="Aminotransferase class I/classII large" evidence="5">
    <location>
        <begin position="247"/>
        <end position="358"/>
    </location>
</feature>
<keyword evidence="4" id="KW-0663">Pyridoxal phosphate</keyword>
<evidence type="ECO:0000259" key="5">
    <source>
        <dbReference type="Pfam" id="PF00155"/>
    </source>
</evidence>
<dbReference type="InterPro" id="IPR004839">
    <property type="entry name" value="Aminotransferase_I/II_large"/>
</dbReference>
<dbReference type="PaxDb" id="2903-EOD15135"/>
<dbReference type="GeneID" id="17261290"/>
<keyword evidence="7" id="KW-1185">Reference proteome</keyword>
<accession>A0A0D3IV50</accession>
<dbReference type="HOGENOM" id="CLU_017584_0_6_1"/>